<dbReference type="Gene3D" id="3.90.1200.10">
    <property type="match status" value="1"/>
</dbReference>
<gene>
    <name evidence="2" type="ORF">NQ318_013331</name>
</gene>
<dbReference type="AlphaFoldDB" id="A0AAV8XV91"/>
<sequence>MDVKLSVEQNDAINSIAKDEGFEDFFTTTRPGSSKGENYMGTITNVSVKKGDKKLDLLMKSSLKSVKLRKAIPIRKAYLREIHLYQTVFSAFENFLKEEGCLDPFTGHPKIYGSCTKDLEEFVILEDLKEAGYDLWNRKVPMNWDHISLVLKEYGKFHATSLAMKEKNPELYEKLTKGLTNFRSTTNEEADENTKKKKIEDEERNLKTLICGAIEAVKGNRAALDCLERFSSTVGKFFNEDINAPEDQLVLLHGDCWCNNFLFKYEDPQIKHPSKVSLIDWQISSIGSPARDLAYFLFTNAPKEILSDYKESLITYHDAASETLRSVGCDPETVYPFELLELQWRKYTKFGLRMAIKLLKVMVSESHEVPDVTEVFESGKNLTDELLYKSVNNDEYKRRLLDVVTVCVENDWF</sequence>
<proteinExistence type="predicted"/>
<dbReference type="InterPro" id="IPR015897">
    <property type="entry name" value="CHK_kinase-like"/>
</dbReference>
<dbReference type="InterPro" id="IPR004119">
    <property type="entry name" value="EcKL"/>
</dbReference>
<feature type="domain" description="CHK kinase-like" evidence="1">
    <location>
        <begin position="123"/>
        <end position="326"/>
    </location>
</feature>
<protein>
    <recommendedName>
        <fullName evidence="1">CHK kinase-like domain-containing protein</fullName>
    </recommendedName>
</protein>
<dbReference type="Pfam" id="PF02958">
    <property type="entry name" value="EcKL"/>
    <property type="match status" value="1"/>
</dbReference>
<dbReference type="SMART" id="SM00587">
    <property type="entry name" value="CHK"/>
    <property type="match status" value="1"/>
</dbReference>
<dbReference type="EMBL" id="JAPWTK010000318">
    <property type="protein sequence ID" value="KAJ8942619.1"/>
    <property type="molecule type" value="Genomic_DNA"/>
</dbReference>
<reference evidence="2" key="1">
    <citation type="journal article" date="2023" name="Insect Mol. Biol.">
        <title>Genome sequencing provides insights into the evolution of gene families encoding plant cell wall-degrading enzymes in longhorned beetles.</title>
        <authorList>
            <person name="Shin N.R."/>
            <person name="Okamura Y."/>
            <person name="Kirsch R."/>
            <person name="Pauchet Y."/>
        </authorList>
    </citation>
    <scope>NUCLEOTIDE SEQUENCE</scope>
    <source>
        <strain evidence="2">AMC_N1</strain>
    </source>
</reference>
<evidence type="ECO:0000259" key="1">
    <source>
        <dbReference type="SMART" id="SM00587"/>
    </source>
</evidence>
<dbReference type="PANTHER" id="PTHR11012:SF30">
    <property type="entry name" value="PROTEIN KINASE-LIKE DOMAIN-CONTAINING"/>
    <property type="match status" value="1"/>
</dbReference>
<keyword evidence="3" id="KW-1185">Reference proteome</keyword>
<name>A0AAV8XV91_9CUCU</name>
<dbReference type="Proteomes" id="UP001162162">
    <property type="component" value="Unassembled WGS sequence"/>
</dbReference>
<evidence type="ECO:0000313" key="3">
    <source>
        <dbReference type="Proteomes" id="UP001162162"/>
    </source>
</evidence>
<dbReference type="SUPFAM" id="SSF56112">
    <property type="entry name" value="Protein kinase-like (PK-like)"/>
    <property type="match status" value="1"/>
</dbReference>
<comment type="caution">
    <text evidence="2">The sequence shown here is derived from an EMBL/GenBank/DDBJ whole genome shotgun (WGS) entry which is preliminary data.</text>
</comment>
<dbReference type="PANTHER" id="PTHR11012">
    <property type="entry name" value="PROTEIN KINASE-LIKE DOMAIN-CONTAINING"/>
    <property type="match status" value="1"/>
</dbReference>
<accession>A0AAV8XV91</accession>
<evidence type="ECO:0000313" key="2">
    <source>
        <dbReference type="EMBL" id="KAJ8942619.1"/>
    </source>
</evidence>
<dbReference type="InterPro" id="IPR011009">
    <property type="entry name" value="Kinase-like_dom_sf"/>
</dbReference>
<organism evidence="2 3">
    <name type="scientific">Aromia moschata</name>
    <dbReference type="NCBI Taxonomy" id="1265417"/>
    <lineage>
        <taxon>Eukaryota</taxon>
        <taxon>Metazoa</taxon>
        <taxon>Ecdysozoa</taxon>
        <taxon>Arthropoda</taxon>
        <taxon>Hexapoda</taxon>
        <taxon>Insecta</taxon>
        <taxon>Pterygota</taxon>
        <taxon>Neoptera</taxon>
        <taxon>Endopterygota</taxon>
        <taxon>Coleoptera</taxon>
        <taxon>Polyphaga</taxon>
        <taxon>Cucujiformia</taxon>
        <taxon>Chrysomeloidea</taxon>
        <taxon>Cerambycidae</taxon>
        <taxon>Cerambycinae</taxon>
        <taxon>Callichromatini</taxon>
        <taxon>Aromia</taxon>
    </lineage>
</organism>